<evidence type="ECO:0000313" key="2">
    <source>
        <dbReference type="Proteomes" id="UP000366065"/>
    </source>
</evidence>
<comment type="caution">
    <text evidence="1">The sequence shown here is derived from an EMBL/GenBank/DDBJ whole genome shotgun (WGS) entry which is preliminary data.</text>
</comment>
<dbReference type="Proteomes" id="UP000366065">
    <property type="component" value="Unassembled WGS sequence"/>
</dbReference>
<gene>
    <name evidence="1" type="ORF">PCA20602_03893</name>
</gene>
<evidence type="ECO:0000313" key="1">
    <source>
        <dbReference type="EMBL" id="VVE35690.1"/>
    </source>
</evidence>
<organism evidence="1 2">
    <name type="scientific">Pandoraea capi</name>
    <dbReference type="NCBI Taxonomy" id="2508286"/>
    <lineage>
        <taxon>Bacteria</taxon>
        <taxon>Pseudomonadati</taxon>
        <taxon>Pseudomonadota</taxon>
        <taxon>Betaproteobacteria</taxon>
        <taxon>Burkholderiales</taxon>
        <taxon>Burkholderiaceae</taxon>
        <taxon>Pandoraea</taxon>
    </lineage>
</organism>
<proteinExistence type="predicted"/>
<accession>A0ABY6W8M5</accession>
<sequence length="38" mass="4628">MKLKFYQIKQMKFGLAMPFRRVSRYAENLAIRAFASEW</sequence>
<protein>
    <recommendedName>
        <fullName evidence="3">Transposase</fullName>
    </recommendedName>
</protein>
<dbReference type="EMBL" id="CABPRV010000010">
    <property type="protein sequence ID" value="VVE35690.1"/>
    <property type="molecule type" value="Genomic_DNA"/>
</dbReference>
<name>A0ABY6W8M5_9BURK</name>
<keyword evidence="2" id="KW-1185">Reference proteome</keyword>
<evidence type="ECO:0008006" key="3">
    <source>
        <dbReference type="Google" id="ProtNLM"/>
    </source>
</evidence>
<reference evidence="1 2" key="1">
    <citation type="submission" date="2019-08" db="EMBL/GenBank/DDBJ databases">
        <authorList>
            <person name="Peeters C."/>
        </authorList>
    </citation>
    <scope>NUCLEOTIDE SEQUENCE [LARGE SCALE GENOMIC DNA]</scope>
    <source>
        <strain evidence="1 2">LMG 20602</strain>
    </source>
</reference>